<protein>
    <submittedName>
        <fullName evidence="1">Uncharacterized protein</fullName>
    </submittedName>
</protein>
<dbReference type="STRING" id="1293890.TALK_00005"/>
<accession>A0A1Y2LI78</accession>
<comment type="caution">
    <text evidence="1">The sequence shown here is derived from an EMBL/GenBank/DDBJ whole genome shotgun (WGS) entry which is preliminary data.</text>
</comment>
<evidence type="ECO:0000313" key="2">
    <source>
        <dbReference type="Proteomes" id="UP000193396"/>
    </source>
</evidence>
<gene>
    <name evidence="1" type="ORF">TALK_00005</name>
</gene>
<organism evidence="1 2">
    <name type="scientific">Thalassospira alkalitolerans</name>
    <dbReference type="NCBI Taxonomy" id="1293890"/>
    <lineage>
        <taxon>Bacteria</taxon>
        <taxon>Pseudomonadati</taxon>
        <taxon>Pseudomonadota</taxon>
        <taxon>Alphaproteobacteria</taxon>
        <taxon>Rhodospirillales</taxon>
        <taxon>Thalassospiraceae</taxon>
        <taxon>Thalassospira</taxon>
    </lineage>
</organism>
<reference evidence="1 2" key="1">
    <citation type="submission" date="2014-03" db="EMBL/GenBank/DDBJ databases">
        <title>The draft genome sequence of Thalassospira alkalitolerans JCM 18968.</title>
        <authorList>
            <person name="Lai Q."/>
            <person name="Shao Z."/>
        </authorList>
    </citation>
    <scope>NUCLEOTIDE SEQUENCE [LARGE SCALE GENOMIC DNA]</scope>
    <source>
        <strain evidence="1 2">JCM 18968</strain>
    </source>
</reference>
<feature type="non-terminal residue" evidence="1">
    <location>
        <position position="1"/>
    </location>
</feature>
<dbReference type="EMBL" id="JFKB01000001">
    <property type="protein sequence ID" value="OSQ49944.1"/>
    <property type="molecule type" value="Genomic_DNA"/>
</dbReference>
<keyword evidence="2" id="KW-1185">Reference proteome</keyword>
<sequence length="84" mass="9151">VKRGLSPLLVWGEISANYASQASGRVTAVINNPRPNSIFLTEELPTLLQNNNVTQITIRSINGQQINIPRGTSFGDALQMIQGF</sequence>
<evidence type="ECO:0000313" key="1">
    <source>
        <dbReference type="EMBL" id="OSQ49944.1"/>
    </source>
</evidence>
<dbReference type="AlphaFoldDB" id="A0A1Y2LI78"/>
<dbReference type="Proteomes" id="UP000193396">
    <property type="component" value="Unassembled WGS sequence"/>
</dbReference>
<name>A0A1Y2LI78_9PROT</name>
<proteinExistence type="predicted"/>
<dbReference type="RefSeq" id="WP_211274746.1">
    <property type="nucleotide sequence ID" value="NZ_JFKB01000001.1"/>
</dbReference>
<dbReference type="SUPFAM" id="SSF52309">
    <property type="entry name" value="N-(deoxy)ribosyltransferase-like"/>
    <property type="match status" value="1"/>
</dbReference>